<dbReference type="SUPFAM" id="SSF53795">
    <property type="entry name" value="PEP carboxykinase-like"/>
    <property type="match status" value="1"/>
</dbReference>
<dbReference type="RefSeq" id="WP_317126741.1">
    <property type="nucleotide sequence ID" value="NZ_JBDQBE010000008.1"/>
</dbReference>
<organism evidence="1 2">
    <name type="scientific">Bacteroides humanifaecis</name>
    <dbReference type="NCBI Taxonomy" id="2792859"/>
    <lineage>
        <taxon>Bacteria</taxon>
        <taxon>Pseudomonadati</taxon>
        <taxon>Bacteroidota</taxon>
        <taxon>Bacteroidia</taxon>
        <taxon>Bacteroidales</taxon>
        <taxon>Bacteroidaceae</taxon>
        <taxon>Bacteroides</taxon>
    </lineage>
</organism>
<evidence type="ECO:0000313" key="2">
    <source>
        <dbReference type="Proteomes" id="UP001491715"/>
    </source>
</evidence>
<dbReference type="Gene3D" id="3.40.50.300">
    <property type="entry name" value="P-loop containing nucleotide triphosphate hydrolases"/>
    <property type="match status" value="1"/>
</dbReference>
<proteinExistence type="predicted"/>
<accession>A0ABV0HVZ6</accession>
<dbReference type="EMBL" id="JBDQBE010000008">
    <property type="protein sequence ID" value="MEO4938166.1"/>
    <property type="molecule type" value="Genomic_DNA"/>
</dbReference>
<reference evidence="1 2" key="1">
    <citation type="submission" date="2024-05" db="EMBL/GenBank/DDBJ databases">
        <title>Human gut microbiome strain richness.</title>
        <authorList>
            <person name="Chen-Liaw A."/>
        </authorList>
    </citation>
    <scope>NUCLEOTIDE SEQUENCE [LARGE SCALE GENOMIC DNA]</scope>
    <source>
        <strain evidence="1 2">1001271st1_B1_1001271B_150615</strain>
    </source>
</reference>
<evidence type="ECO:0000313" key="1">
    <source>
        <dbReference type="EMBL" id="MEO4938166.1"/>
    </source>
</evidence>
<protein>
    <recommendedName>
        <fullName evidence="3">Phosphoenolpyruvate carboxykinase</fullName>
    </recommendedName>
</protein>
<dbReference type="Proteomes" id="UP001491715">
    <property type="component" value="Unassembled WGS sequence"/>
</dbReference>
<comment type="caution">
    <text evidence="1">The sequence shown here is derived from an EMBL/GenBank/DDBJ whole genome shotgun (WGS) entry which is preliminary data.</text>
</comment>
<sequence length="286" mass="32386">MKMNRTYQVAGHRFMLWGDKLCKAVEGIAGFRPFESQDGEVLFAFMEDTAVPVMENVEYTFGYEDVRGFFGRTVKGFMLKLEPSGGNALYLWCTDGGNEVWICGNLSARLYRFALWVGYGLMTLPYGTIAVHSSCIVYRDRAVLFLGESGTGKSTHTRLWREHVEGAFLLNDDSPVLRVEDDVVRVYGSPWSGKTPCYRQECYKLEACVRLSQAPYNRITRLSVLQAYGAVHPSCPPEFAYDNGLYDHVSRCVDKLLQAVPFYHLACLPDREAARLACRTIFKDTI</sequence>
<name>A0ABV0HVZ6_9BACE</name>
<gene>
    <name evidence="1" type="ORF">ABHZ06_09845</name>
</gene>
<keyword evidence="2" id="KW-1185">Reference proteome</keyword>
<dbReference type="InterPro" id="IPR027417">
    <property type="entry name" value="P-loop_NTPase"/>
</dbReference>
<evidence type="ECO:0008006" key="3">
    <source>
        <dbReference type="Google" id="ProtNLM"/>
    </source>
</evidence>